<name>A0ABW3ZAU3_9HYPH</name>
<evidence type="ECO:0000313" key="2">
    <source>
        <dbReference type="EMBL" id="MFD1333100.1"/>
    </source>
</evidence>
<keyword evidence="1" id="KW-0472">Membrane</keyword>
<evidence type="ECO:0000313" key="3">
    <source>
        <dbReference type="Proteomes" id="UP001597171"/>
    </source>
</evidence>
<organism evidence="2 3">
    <name type="scientific">Methylopila musalis</name>
    <dbReference type="NCBI Taxonomy" id="1134781"/>
    <lineage>
        <taxon>Bacteria</taxon>
        <taxon>Pseudomonadati</taxon>
        <taxon>Pseudomonadota</taxon>
        <taxon>Alphaproteobacteria</taxon>
        <taxon>Hyphomicrobiales</taxon>
        <taxon>Methylopilaceae</taxon>
        <taxon>Methylopila</taxon>
    </lineage>
</organism>
<proteinExistence type="predicted"/>
<feature type="non-terminal residue" evidence="2">
    <location>
        <position position="88"/>
    </location>
</feature>
<dbReference type="RefSeq" id="WP_378776350.1">
    <property type="nucleotide sequence ID" value="NZ_JBHTMX010000167.1"/>
</dbReference>
<gene>
    <name evidence="2" type="ORF">ACFQ4O_13935</name>
</gene>
<protein>
    <submittedName>
        <fullName evidence="2">Uncharacterized protein</fullName>
    </submittedName>
</protein>
<keyword evidence="1" id="KW-0812">Transmembrane</keyword>
<keyword evidence="1" id="KW-1133">Transmembrane helix</keyword>
<feature type="transmembrane region" description="Helical" evidence="1">
    <location>
        <begin position="33"/>
        <end position="54"/>
    </location>
</feature>
<evidence type="ECO:0000256" key="1">
    <source>
        <dbReference type="SAM" id="Phobius"/>
    </source>
</evidence>
<sequence>MTALGGPNGPVADEVAEEDDPRIAQVYRRLRKLFLIGGLTMGVGFLAVMSAIVYRVVKSKQAETGPAHAALALPAGARVLGVAADAGR</sequence>
<dbReference type="EMBL" id="JBHTMX010000167">
    <property type="protein sequence ID" value="MFD1333100.1"/>
    <property type="molecule type" value="Genomic_DNA"/>
</dbReference>
<comment type="caution">
    <text evidence="2">The sequence shown here is derived from an EMBL/GenBank/DDBJ whole genome shotgun (WGS) entry which is preliminary data.</text>
</comment>
<keyword evidence="3" id="KW-1185">Reference proteome</keyword>
<reference evidence="3" key="1">
    <citation type="journal article" date="2019" name="Int. J. Syst. Evol. Microbiol.">
        <title>The Global Catalogue of Microorganisms (GCM) 10K type strain sequencing project: providing services to taxonomists for standard genome sequencing and annotation.</title>
        <authorList>
            <consortium name="The Broad Institute Genomics Platform"/>
            <consortium name="The Broad Institute Genome Sequencing Center for Infectious Disease"/>
            <person name="Wu L."/>
            <person name="Ma J."/>
        </authorList>
    </citation>
    <scope>NUCLEOTIDE SEQUENCE [LARGE SCALE GENOMIC DNA]</scope>
    <source>
        <strain evidence="3">CCUG 61696</strain>
    </source>
</reference>
<dbReference type="Proteomes" id="UP001597171">
    <property type="component" value="Unassembled WGS sequence"/>
</dbReference>
<accession>A0ABW3ZAU3</accession>